<dbReference type="InterPro" id="IPR005135">
    <property type="entry name" value="Endo/exonuclease/phosphatase"/>
</dbReference>
<comment type="similarity">
    <text evidence="3">Belongs to the DNA repair enzymes AP/ExoA family.</text>
</comment>
<evidence type="ECO:0000313" key="8">
    <source>
        <dbReference type="EMBL" id="QHT84687.1"/>
    </source>
</evidence>
<evidence type="ECO:0000256" key="4">
    <source>
        <dbReference type="ARBA" id="ARBA00022723"/>
    </source>
</evidence>
<dbReference type="SUPFAM" id="SSF56219">
    <property type="entry name" value="DNase I-like"/>
    <property type="match status" value="1"/>
</dbReference>
<evidence type="ECO:0000256" key="5">
    <source>
        <dbReference type="ARBA" id="ARBA00022801"/>
    </source>
</evidence>
<proteinExistence type="inferred from homology"/>
<dbReference type="PROSITE" id="PS51435">
    <property type="entry name" value="AP_NUCLEASE_F1_4"/>
    <property type="match status" value="1"/>
</dbReference>
<keyword evidence="6" id="KW-0460">Magnesium</keyword>
<dbReference type="GO" id="GO:0008311">
    <property type="term" value="F:double-stranded DNA 3'-5' DNA exonuclease activity"/>
    <property type="evidence" value="ECO:0007669"/>
    <property type="project" value="TreeGrafter"/>
</dbReference>
<evidence type="ECO:0000256" key="2">
    <source>
        <dbReference type="ARBA" id="ARBA00001946"/>
    </source>
</evidence>
<sequence length="265" mass="30843">MKIIAFNVNSLRNIIKKNHLFDLIEDEDPTILCMSETKLSCPIIDTQKLMEEKVAGYKYRYYSTCSKKGGYAGTAIYSKKEPKNVFYGLNNTSIDIDDEGRVITLEFKKFFLVHVYTPNSGVALERLKFRTTVWDTAFKKWLQHLQSSKPIIVCGDLNVANEDIDLKNPKTNHKTPGFTDEERESFKNILKDVNLIDTYRHKHPTKQEYSYWTYRMNSRAKNVGWRIDYFLVSRNIINKVKKSTILTDVMGSDHAPVKMNISFKE</sequence>
<dbReference type="EMBL" id="MN740023">
    <property type="protein sequence ID" value="QHT84687.1"/>
    <property type="molecule type" value="Genomic_DNA"/>
</dbReference>
<dbReference type="PROSITE" id="PS00728">
    <property type="entry name" value="AP_NUCLEASE_F1_3"/>
    <property type="match status" value="1"/>
</dbReference>
<dbReference type="InterPro" id="IPR004808">
    <property type="entry name" value="AP_endonuc_1"/>
</dbReference>
<dbReference type="GO" id="GO:0006284">
    <property type="term" value="P:base-excision repair"/>
    <property type="evidence" value="ECO:0007669"/>
    <property type="project" value="TreeGrafter"/>
</dbReference>
<dbReference type="GO" id="GO:0008081">
    <property type="term" value="F:phosphoric diester hydrolase activity"/>
    <property type="evidence" value="ECO:0007669"/>
    <property type="project" value="TreeGrafter"/>
</dbReference>
<dbReference type="GO" id="GO:0003906">
    <property type="term" value="F:DNA-(apurinic or apyrimidinic site) endonuclease activity"/>
    <property type="evidence" value="ECO:0007669"/>
    <property type="project" value="TreeGrafter"/>
</dbReference>
<name>A0A6C0HWU1_9ZZZZ</name>
<dbReference type="NCBIfam" id="TIGR00633">
    <property type="entry name" value="xth"/>
    <property type="match status" value="1"/>
</dbReference>
<comment type="cofactor">
    <cofactor evidence="1">
        <name>Mn(2+)</name>
        <dbReference type="ChEBI" id="CHEBI:29035"/>
    </cofactor>
</comment>
<keyword evidence="4" id="KW-0479">Metal-binding</keyword>
<dbReference type="InterPro" id="IPR020848">
    <property type="entry name" value="AP_endonuclease_F1_CS"/>
</dbReference>
<evidence type="ECO:0000256" key="6">
    <source>
        <dbReference type="ARBA" id="ARBA00022842"/>
    </source>
</evidence>
<dbReference type="CDD" id="cd09087">
    <property type="entry name" value="Ape1-like_AP-endo"/>
    <property type="match status" value="1"/>
</dbReference>
<dbReference type="Pfam" id="PF03372">
    <property type="entry name" value="Exo_endo_phos"/>
    <property type="match status" value="1"/>
</dbReference>
<comment type="cofactor">
    <cofactor evidence="2">
        <name>Mg(2+)</name>
        <dbReference type="ChEBI" id="CHEBI:18420"/>
    </cofactor>
</comment>
<dbReference type="InterPro" id="IPR036691">
    <property type="entry name" value="Endo/exonu/phosph_ase_sf"/>
</dbReference>
<organism evidence="8">
    <name type="scientific">viral metagenome</name>
    <dbReference type="NCBI Taxonomy" id="1070528"/>
    <lineage>
        <taxon>unclassified sequences</taxon>
        <taxon>metagenomes</taxon>
        <taxon>organismal metagenomes</taxon>
    </lineage>
</organism>
<accession>A0A6C0HWU1</accession>
<dbReference type="Gene3D" id="3.60.10.10">
    <property type="entry name" value="Endonuclease/exonuclease/phosphatase"/>
    <property type="match status" value="1"/>
</dbReference>
<dbReference type="NCBIfam" id="TIGR00195">
    <property type="entry name" value="exoDNase_III"/>
    <property type="match status" value="1"/>
</dbReference>
<dbReference type="PROSITE" id="PS00727">
    <property type="entry name" value="AP_NUCLEASE_F1_2"/>
    <property type="match status" value="1"/>
</dbReference>
<evidence type="ECO:0000256" key="3">
    <source>
        <dbReference type="ARBA" id="ARBA00007092"/>
    </source>
</evidence>
<dbReference type="PANTHER" id="PTHR22748">
    <property type="entry name" value="AP ENDONUCLEASE"/>
    <property type="match status" value="1"/>
</dbReference>
<dbReference type="GO" id="GO:0003677">
    <property type="term" value="F:DNA binding"/>
    <property type="evidence" value="ECO:0007669"/>
    <property type="project" value="InterPro"/>
</dbReference>
<reference evidence="8" key="1">
    <citation type="journal article" date="2020" name="Nature">
        <title>Giant virus diversity and host interactions through global metagenomics.</title>
        <authorList>
            <person name="Schulz F."/>
            <person name="Roux S."/>
            <person name="Paez-Espino D."/>
            <person name="Jungbluth S."/>
            <person name="Walsh D.A."/>
            <person name="Denef V.J."/>
            <person name="McMahon K.D."/>
            <person name="Konstantinidis K.T."/>
            <person name="Eloe-Fadrosh E.A."/>
            <person name="Kyrpides N.C."/>
            <person name="Woyke T."/>
        </authorList>
    </citation>
    <scope>NUCLEOTIDE SEQUENCE</scope>
    <source>
        <strain evidence="8">GVMAG-M-3300023184-177</strain>
    </source>
</reference>
<evidence type="ECO:0000256" key="1">
    <source>
        <dbReference type="ARBA" id="ARBA00001936"/>
    </source>
</evidence>
<evidence type="ECO:0000259" key="7">
    <source>
        <dbReference type="Pfam" id="PF03372"/>
    </source>
</evidence>
<dbReference type="GO" id="GO:0046872">
    <property type="term" value="F:metal ion binding"/>
    <property type="evidence" value="ECO:0007669"/>
    <property type="project" value="UniProtKB-KW"/>
</dbReference>
<dbReference type="PANTHER" id="PTHR22748:SF6">
    <property type="entry name" value="DNA-(APURINIC OR APYRIMIDINIC SITE) ENDONUCLEASE"/>
    <property type="match status" value="1"/>
</dbReference>
<protein>
    <recommendedName>
        <fullName evidence="7">Endonuclease/exonuclease/phosphatase domain-containing protein</fullName>
    </recommendedName>
</protein>
<feature type="domain" description="Endonuclease/exonuclease/phosphatase" evidence="7">
    <location>
        <begin position="5"/>
        <end position="254"/>
    </location>
</feature>
<dbReference type="AlphaFoldDB" id="A0A6C0HWU1"/>
<keyword evidence="5" id="KW-0378">Hydrolase</keyword>